<proteinExistence type="predicted"/>
<reference evidence="1" key="1">
    <citation type="journal article" date="2013" name="Genetics">
        <title>The draft genome and transcriptome of Panagrellus redivivus are shaped by the harsh demands of a free-living lifestyle.</title>
        <authorList>
            <person name="Srinivasan J."/>
            <person name="Dillman A.R."/>
            <person name="Macchietto M.G."/>
            <person name="Heikkinen L."/>
            <person name="Lakso M."/>
            <person name="Fracchia K.M."/>
            <person name="Antoshechkin I."/>
            <person name="Mortazavi A."/>
            <person name="Wong G."/>
            <person name="Sternberg P.W."/>
        </authorList>
    </citation>
    <scope>NUCLEOTIDE SEQUENCE [LARGE SCALE GENOMIC DNA]</scope>
    <source>
        <strain evidence="1">MT8872</strain>
    </source>
</reference>
<protein>
    <submittedName>
        <fullName evidence="2">Dirigent protein</fullName>
    </submittedName>
</protein>
<evidence type="ECO:0000313" key="1">
    <source>
        <dbReference type="Proteomes" id="UP000492821"/>
    </source>
</evidence>
<evidence type="ECO:0000313" key="2">
    <source>
        <dbReference type="WBParaSite" id="Pan_g16173.t1"/>
    </source>
</evidence>
<sequence>MVKDGMVNAKASAVEIRLHFNFYGGKRFDPKDRIAVLGNSALQGFNFEERHGLFIAMPEVAGLQCVVSF</sequence>
<reference evidence="2" key="2">
    <citation type="submission" date="2020-10" db="UniProtKB">
        <authorList>
            <consortium name="WormBaseParasite"/>
        </authorList>
    </citation>
    <scope>IDENTIFICATION</scope>
</reference>
<keyword evidence="1" id="KW-1185">Reference proteome</keyword>
<dbReference type="AlphaFoldDB" id="A0A7E4V534"/>
<accession>A0A7E4V534</accession>
<dbReference type="WBParaSite" id="Pan_g16173.t1">
    <property type="protein sequence ID" value="Pan_g16173.t1"/>
    <property type="gene ID" value="Pan_g16173"/>
</dbReference>
<name>A0A7E4V534_PANRE</name>
<organism evidence="1 2">
    <name type="scientific">Panagrellus redivivus</name>
    <name type="common">Microworm</name>
    <dbReference type="NCBI Taxonomy" id="6233"/>
    <lineage>
        <taxon>Eukaryota</taxon>
        <taxon>Metazoa</taxon>
        <taxon>Ecdysozoa</taxon>
        <taxon>Nematoda</taxon>
        <taxon>Chromadorea</taxon>
        <taxon>Rhabditida</taxon>
        <taxon>Tylenchina</taxon>
        <taxon>Panagrolaimomorpha</taxon>
        <taxon>Panagrolaimoidea</taxon>
        <taxon>Panagrolaimidae</taxon>
        <taxon>Panagrellus</taxon>
    </lineage>
</organism>
<dbReference type="Proteomes" id="UP000492821">
    <property type="component" value="Unassembled WGS sequence"/>
</dbReference>